<evidence type="ECO:0008006" key="6">
    <source>
        <dbReference type="Google" id="ProtNLM"/>
    </source>
</evidence>
<feature type="domain" description="Fibronectin type-III" evidence="4">
    <location>
        <begin position="148"/>
        <end position="240"/>
    </location>
</feature>
<dbReference type="InterPro" id="IPR003877">
    <property type="entry name" value="SPRY_dom"/>
</dbReference>
<dbReference type="PROSITE" id="PS50188">
    <property type="entry name" value="B302_SPRY"/>
    <property type="match status" value="1"/>
</dbReference>
<organism evidence="5">
    <name type="scientific">Aureoumbra lagunensis</name>
    <dbReference type="NCBI Taxonomy" id="44058"/>
    <lineage>
        <taxon>Eukaryota</taxon>
        <taxon>Sar</taxon>
        <taxon>Stramenopiles</taxon>
        <taxon>Ochrophyta</taxon>
        <taxon>Pelagophyceae</taxon>
        <taxon>Pelagomonadales</taxon>
        <taxon>Aureoumbra</taxon>
    </lineage>
</organism>
<dbReference type="InterPro" id="IPR050672">
    <property type="entry name" value="FBXO45-Fsn/SPSB_families"/>
</dbReference>
<gene>
    <name evidence="5" type="ORF">ALAG00032_LOCUS12470</name>
</gene>
<dbReference type="InterPro" id="IPR000569">
    <property type="entry name" value="HECT_dom"/>
</dbReference>
<dbReference type="PROSITE" id="PS50853">
    <property type="entry name" value="FN3"/>
    <property type="match status" value="1"/>
</dbReference>
<dbReference type="SUPFAM" id="SSF56204">
    <property type="entry name" value="Hect, E3 ligase catalytic domain"/>
    <property type="match status" value="1"/>
</dbReference>
<dbReference type="Gene3D" id="2.60.40.10">
    <property type="entry name" value="Immunoglobulins"/>
    <property type="match status" value="1"/>
</dbReference>
<dbReference type="SUPFAM" id="SSF49899">
    <property type="entry name" value="Concanavalin A-like lectins/glucanases"/>
    <property type="match status" value="1"/>
</dbReference>
<evidence type="ECO:0000259" key="3">
    <source>
        <dbReference type="PROSITE" id="PS50188"/>
    </source>
</evidence>
<name>A0A7S3NNH0_9STRA</name>
<dbReference type="SUPFAM" id="SSF49265">
    <property type="entry name" value="Fibronectin type III"/>
    <property type="match status" value="1"/>
</dbReference>
<accession>A0A7S3NNH0</accession>
<evidence type="ECO:0000259" key="4">
    <source>
        <dbReference type="PROSITE" id="PS50853"/>
    </source>
</evidence>
<dbReference type="InterPro" id="IPR036116">
    <property type="entry name" value="FN3_sf"/>
</dbReference>
<dbReference type="InterPro" id="IPR013320">
    <property type="entry name" value="ConA-like_dom_sf"/>
</dbReference>
<dbReference type="Gene3D" id="2.60.120.920">
    <property type="match status" value="1"/>
</dbReference>
<feature type="domain" description="B30.2/SPRY" evidence="3">
    <location>
        <begin position="249"/>
        <end position="428"/>
    </location>
</feature>
<evidence type="ECO:0000256" key="1">
    <source>
        <dbReference type="ARBA" id="ARBA00022786"/>
    </source>
</evidence>
<dbReference type="InterPro" id="IPR043136">
    <property type="entry name" value="B30.2/SPRY_sf"/>
</dbReference>
<dbReference type="InterPro" id="IPR035983">
    <property type="entry name" value="Hect_E3_ubiquitin_ligase"/>
</dbReference>
<sequence length="1050" mass="116918">MALGESLLGMHKNENSDGAIFHSIAEVFSAGLFGSLLDAARGISLPLRESAFRLSTRILRMVRAAISSPEANFSTKMLPSLPENYLSVTRERQLLYIFSSRLRKEVASRVLFSSYLQNLMSMLAQWHYVRKMIASPNDETDIIDDGTTDLNLTVEEITPTSVSLSWNAQNFRIDEENKFTLRSSLRGALGSEPFTEIATKLNSGGTFIVDGLNADTHYAFRLECISKEPSPESDAMSEKSGLNPTISEDSSIIILGPQLSVVTLQDILLKFDSSAIGPNLALTNDNTTLTNHFNKKWNACRATTAFTSGLNTWEVRVDRCVSKNVFIGVVHAEATLENYVGSDKHGWGYLANKAIWHNKGKARAYGELFKQGDTVGVHLDMDAGNLWFSRNGKDLGIAVEGLEGSLYPAFSLYNKGDQLTLLPPDATSSNFTSSILHGTALAENTISLALTASELLKDISVASMSRPFTHGTKVQSRPSQAMQKVCKYWHRWQRGESITVLSAEGRYITIDASKEACAKFQAQHGDRIQCPLGIATILGVANHHLWYVLDGQLDSPSGAHMWSQRQLKDLRSMPTDFVFISKNQTNDENNFCDQNYNSDDVSFMSQCFSEWTIDMDAHLVHCIDIAIADTFILSYHAADKVIALIENPKLKTCTPLQIKTRIALLLYLNELIIPLLPFLDLSSYEHTRFDESFCGLDLETVDLVELVRLNKNRIFFATKRRLFRRAVLEGNIRAGTSAKNTEKLENALPEFSIECNEESVMTRPLIEDHCNRRWWNDEKALAQSQFGQVCAQLAVHSTRIAGHGDQHCVFKIKLRNATQLKDEVISDGTLYRNFFQTMCSEVSTNLLFTKTSNCSRALNNISADDIYHTINTVFSSPYPQQRLDASRLAAYRAFGQLLGIALRTNVTLPNLKLARLLWSTMACSKPTREHLAQIDSGILQVVEGLENLQGIGVDSNNFEALLGDLDIRFVVPSWDLNTAIPLCPDGQCHRLEFETAKKFAHLLISARIQETAPMISAICAGLSSIIPQRLSALFTETELESQIVQGGRNQ</sequence>
<dbReference type="SMART" id="SM00449">
    <property type="entry name" value="SPRY"/>
    <property type="match status" value="1"/>
</dbReference>
<proteinExistence type="predicted"/>
<dbReference type="PANTHER" id="PTHR12245">
    <property type="entry name" value="SPRY DOMAIN CONTAINING SOCS BOX PROTEIN"/>
    <property type="match status" value="1"/>
</dbReference>
<dbReference type="CDD" id="cd11709">
    <property type="entry name" value="SPRY"/>
    <property type="match status" value="1"/>
</dbReference>
<dbReference type="Gene3D" id="3.30.2160.10">
    <property type="entry name" value="Hect, E3 ligase catalytic domain"/>
    <property type="match status" value="1"/>
</dbReference>
<keyword evidence="1" id="KW-0833">Ubl conjugation pathway</keyword>
<protein>
    <recommendedName>
        <fullName evidence="6">B30.2/SPRY domain-containing protein</fullName>
    </recommendedName>
</protein>
<evidence type="ECO:0000256" key="2">
    <source>
        <dbReference type="ARBA" id="ARBA00023054"/>
    </source>
</evidence>
<dbReference type="Gene3D" id="3.90.1750.10">
    <property type="entry name" value="Hect, E3 ligase catalytic domains"/>
    <property type="match status" value="1"/>
</dbReference>
<dbReference type="Pfam" id="PF00632">
    <property type="entry name" value="HECT"/>
    <property type="match status" value="1"/>
</dbReference>
<keyword evidence="2" id="KW-0175">Coiled coil</keyword>
<dbReference type="InterPro" id="IPR013783">
    <property type="entry name" value="Ig-like_fold"/>
</dbReference>
<evidence type="ECO:0000313" key="5">
    <source>
        <dbReference type="EMBL" id="CAE0371688.1"/>
    </source>
</evidence>
<dbReference type="Pfam" id="PF00622">
    <property type="entry name" value="SPRY"/>
    <property type="match status" value="1"/>
</dbReference>
<dbReference type="InterPro" id="IPR003961">
    <property type="entry name" value="FN3_dom"/>
</dbReference>
<dbReference type="PANTHER" id="PTHR12245:SF5">
    <property type="entry name" value="SPRY DOMAIN-CONTAINING SOCS BOX PROTEIN 3"/>
    <property type="match status" value="1"/>
</dbReference>
<dbReference type="InterPro" id="IPR001870">
    <property type="entry name" value="B30.2/SPRY"/>
</dbReference>
<dbReference type="EMBL" id="HBIJ01018988">
    <property type="protein sequence ID" value="CAE0371688.1"/>
    <property type="molecule type" value="Transcribed_RNA"/>
</dbReference>
<dbReference type="CDD" id="cd00063">
    <property type="entry name" value="FN3"/>
    <property type="match status" value="1"/>
</dbReference>
<dbReference type="AlphaFoldDB" id="A0A7S3NNH0"/>
<reference evidence="5" key="1">
    <citation type="submission" date="2021-01" db="EMBL/GenBank/DDBJ databases">
        <authorList>
            <person name="Corre E."/>
            <person name="Pelletier E."/>
            <person name="Niang G."/>
            <person name="Scheremetjew M."/>
            <person name="Finn R."/>
            <person name="Kale V."/>
            <person name="Holt S."/>
            <person name="Cochrane G."/>
            <person name="Meng A."/>
            <person name="Brown T."/>
            <person name="Cohen L."/>
        </authorList>
    </citation>
    <scope>NUCLEOTIDE SEQUENCE</scope>
    <source>
        <strain evidence="5">CCMP1510</strain>
    </source>
</reference>
<dbReference type="GO" id="GO:0004842">
    <property type="term" value="F:ubiquitin-protein transferase activity"/>
    <property type="evidence" value="ECO:0007669"/>
    <property type="project" value="InterPro"/>
</dbReference>